<accession>A0AAW1U4Y7</accession>
<proteinExistence type="predicted"/>
<gene>
    <name evidence="1" type="ORF">WA026_005781</name>
</gene>
<dbReference type="EMBL" id="JARQZJ010000032">
    <property type="protein sequence ID" value="KAK9874966.1"/>
    <property type="molecule type" value="Genomic_DNA"/>
</dbReference>
<protein>
    <recommendedName>
        <fullName evidence="3">Protein NDUFAF4 homolog</fullName>
    </recommendedName>
</protein>
<dbReference type="PANTHER" id="PTHR13338:SF4">
    <property type="entry name" value="NADH DEHYDROGENASE [UBIQUINONE] 1 ALPHA SUBCOMPLEX ASSEMBLY FACTOR 4"/>
    <property type="match status" value="1"/>
</dbReference>
<reference evidence="1 2" key="1">
    <citation type="submission" date="2023-03" db="EMBL/GenBank/DDBJ databases">
        <title>Genome insight into feeding habits of ladybird beetles.</title>
        <authorList>
            <person name="Li H.-S."/>
            <person name="Huang Y.-H."/>
            <person name="Pang H."/>
        </authorList>
    </citation>
    <scope>NUCLEOTIDE SEQUENCE [LARGE SCALE GENOMIC DNA]</scope>
    <source>
        <strain evidence="1">SYSU_2023b</strain>
        <tissue evidence="1">Whole body</tissue>
    </source>
</reference>
<evidence type="ECO:0000313" key="1">
    <source>
        <dbReference type="EMBL" id="KAK9874966.1"/>
    </source>
</evidence>
<dbReference type="Pfam" id="PF06784">
    <property type="entry name" value="UPF0240"/>
    <property type="match status" value="1"/>
</dbReference>
<sequence>MGKVLSRVKRPFQNFNLESRVHKIISQEKPVPAPKYESVQLEIERLMKDNPEEFQEMVKKNEILDKHLKNVYVTSKSEILKPSGSTNVVKPLPLNRSSYEDPVFGIVEPENVPKGRVTLPNALQFITNHHANAAKCSVGHICEKYVLPEETVRNILKYCRTFEVYVPQNKNTKAKYAGPSIRRIKVVTRKFKEINSGEPKTEK</sequence>
<evidence type="ECO:0008006" key="3">
    <source>
        <dbReference type="Google" id="ProtNLM"/>
    </source>
</evidence>
<organism evidence="1 2">
    <name type="scientific">Henosepilachna vigintioctopunctata</name>
    <dbReference type="NCBI Taxonomy" id="420089"/>
    <lineage>
        <taxon>Eukaryota</taxon>
        <taxon>Metazoa</taxon>
        <taxon>Ecdysozoa</taxon>
        <taxon>Arthropoda</taxon>
        <taxon>Hexapoda</taxon>
        <taxon>Insecta</taxon>
        <taxon>Pterygota</taxon>
        <taxon>Neoptera</taxon>
        <taxon>Endopterygota</taxon>
        <taxon>Coleoptera</taxon>
        <taxon>Polyphaga</taxon>
        <taxon>Cucujiformia</taxon>
        <taxon>Coccinelloidea</taxon>
        <taxon>Coccinellidae</taxon>
        <taxon>Epilachninae</taxon>
        <taxon>Epilachnini</taxon>
        <taxon>Henosepilachna</taxon>
    </lineage>
</organism>
<keyword evidence="2" id="KW-1185">Reference proteome</keyword>
<dbReference type="PANTHER" id="PTHR13338">
    <property type="entry name" value="UPF0240 PROTEIN"/>
    <property type="match status" value="1"/>
</dbReference>
<dbReference type="AlphaFoldDB" id="A0AAW1U4Y7"/>
<dbReference type="GO" id="GO:0032981">
    <property type="term" value="P:mitochondrial respiratory chain complex I assembly"/>
    <property type="evidence" value="ECO:0007669"/>
    <property type="project" value="InterPro"/>
</dbReference>
<dbReference type="Proteomes" id="UP001431783">
    <property type="component" value="Unassembled WGS sequence"/>
</dbReference>
<comment type="caution">
    <text evidence="1">The sequence shown here is derived from an EMBL/GenBank/DDBJ whole genome shotgun (WGS) entry which is preliminary data.</text>
</comment>
<evidence type="ECO:0000313" key="2">
    <source>
        <dbReference type="Proteomes" id="UP001431783"/>
    </source>
</evidence>
<name>A0AAW1U4Y7_9CUCU</name>
<dbReference type="InterPro" id="IPR009622">
    <property type="entry name" value="NDUFAF4"/>
</dbReference>
<dbReference type="GO" id="GO:0005739">
    <property type="term" value="C:mitochondrion"/>
    <property type="evidence" value="ECO:0007669"/>
    <property type="project" value="TreeGrafter"/>
</dbReference>